<sequence length="115" mass="13387">MKKILLLLLVTLSAKSFAQPKINFTLKDICEQGKNNILECITTFENNSFSIEEKQIIQSQDDSRTIFVIDSKEKKEKSIIYNVHIKTGEKFSIETYDKHIIIHVANESKKYTLYK</sequence>
<accession>A0A2S0RH84</accession>
<keyword evidence="3" id="KW-1185">Reference proteome</keyword>
<proteinExistence type="predicted"/>
<evidence type="ECO:0000313" key="3">
    <source>
        <dbReference type="Proteomes" id="UP000244193"/>
    </source>
</evidence>
<feature type="signal peptide" evidence="1">
    <location>
        <begin position="1"/>
        <end position="18"/>
    </location>
</feature>
<reference evidence="2 3" key="1">
    <citation type="submission" date="2018-04" db="EMBL/GenBank/DDBJ databases">
        <title>Genome sequencing of Flavobacterium sp. HYN0048.</title>
        <authorList>
            <person name="Yi H."/>
            <person name="Baek C."/>
        </authorList>
    </citation>
    <scope>NUCLEOTIDE SEQUENCE [LARGE SCALE GENOMIC DNA]</scope>
    <source>
        <strain evidence="2 3">HYN0048</strain>
    </source>
</reference>
<feature type="chain" id="PRO_5015502616" evidence="1">
    <location>
        <begin position="19"/>
        <end position="115"/>
    </location>
</feature>
<gene>
    <name evidence="2" type="ORF">HYN48_13505</name>
</gene>
<evidence type="ECO:0000313" key="2">
    <source>
        <dbReference type="EMBL" id="AWA31016.1"/>
    </source>
</evidence>
<dbReference type="EMBL" id="CP028811">
    <property type="protein sequence ID" value="AWA31016.1"/>
    <property type="molecule type" value="Genomic_DNA"/>
</dbReference>
<dbReference type="AlphaFoldDB" id="A0A2S0RH84"/>
<name>A0A2S0RH84_9FLAO</name>
<dbReference type="KEGG" id="fmg:HYN48_13505"/>
<dbReference type="RefSeq" id="WP_108372579.1">
    <property type="nucleotide sequence ID" value="NZ_CP028811.1"/>
</dbReference>
<organism evidence="2 3">
    <name type="scientific">Flavobacterium magnum</name>
    <dbReference type="NCBI Taxonomy" id="2162713"/>
    <lineage>
        <taxon>Bacteria</taxon>
        <taxon>Pseudomonadati</taxon>
        <taxon>Bacteroidota</taxon>
        <taxon>Flavobacteriia</taxon>
        <taxon>Flavobacteriales</taxon>
        <taxon>Flavobacteriaceae</taxon>
        <taxon>Flavobacterium</taxon>
    </lineage>
</organism>
<protein>
    <submittedName>
        <fullName evidence="2">Uncharacterized protein</fullName>
    </submittedName>
</protein>
<keyword evidence="1" id="KW-0732">Signal</keyword>
<dbReference type="Proteomes" id="UP000244193">
    <property type="component" value="Chromosome"/>
</dbReference>
<evidence type="ECO:0000256" key="1">
    <source>
        <dbReference type="SAM" id="SignalP"/>
    </source>
</evidence>